<dbReference type="EMBL" id="FMXN01000001">
    <property type="protein sequence ID" value="SDB05545.1"/>
    <property type="molecule type" value="Genomic_DNA"/>
</dbReference>
<dbReference type="CDD" id="cd06261">
    <property type="entry name" value="TM_PBP2"/>
    <property type="match status" value="1"/>
</dbReference>
<dbReference type="PANTHER" id="PTHR43386:SF5">
    <property type="entry name" value="PUTRESCINE EXPORT SYSTEM PERMEASE PROTEIN SAPC"/>
    <property type="match status" value="1"/>
</dbReference>
<dbReference type="Pfam" id="PF12911">
    <property type="entry name" value="OppC_N"/>
    <property type="match status" value="1"/>
</dbReference>
<evidence type="ECO:0000256" key="5">
    <source>
        <dbReference type="ARBA" id="ARBA00022692"/>
    </source>
</evidence>
<sequence length="299" mass="33202">MKTKHGIYYQFKAPSPLLMIWREFHANPISVAAYYLLAVIVLAMLLAPILAPYSPEWQFTDVIYLPPAWHPEGEMRFVFGTDDLGRDILSRVLYGAWYSLGYPLIATFIAAFIGTTIGAWAGMSRGVQSSTLTHFLDVVLTIPSLLLALVIVAIFGPSLHTVMIAITLVLIPQFIHSVQNAVYTQRAKEYVIAARLNGCSRSYILRRVIFPNITSVIVVQLTFALSTAILDIAALGFLGLGVQSPAPEWGTMLARSLDHMYLNPWSMLLPGLMLFVTVLSINILGDNLHRAIQQQERLS</sequence>
<accession>A0A1G6AAQ9</accession>
<dbReference type="STRING" id="1159017.SAMN02927930_00247"/>
<feature type="domain" description="ABC transmembrane type-1" evidence="10">
    <location>
        <begin position="96"/>
        <end position="285"/>
    </location>
</feature>
<evidence type="ECO:0000256" key="2">
    <source>
        <dbReference type="ARBA" id="ARBA00022448"/>
    </source>
</evidence>
<evidence type="ECO:0000256" key="7">
    <source>
        <dbReference type="ARBA" id="ARBA00023136"/>
    </source>
</evidence>
<organism evidence="11 12">
    <name type="scientific">Pseudidiomarina indica</name>
    <dbReference type="NCBI Taxonomy" id="1159017"/>
    <lineage>
        <taxon>Bacteria</taxon>
        <taxon>Pseudomonadati</taxon>
        <taxon>Pseudomonadota</taxon>
        <taxon>Gammaproteobacteria</taxon>
        <taxon>Alteromonadales</taxon>
        <taxon>Idiomarinaceae</taxon>
        <taxon>Pseudidiomarina</taxon>
    </lineage>
</organism>
<dbReference type="SUPFAM" id="SSF161098">
    <property type="entry name" value="MetI-like"/>
    <property type="match status" value="1"/>
</dbReference>
<dbReference type="InterPro" id="IPR000515">
    <property type="entry name" value="MetI-like"/>
</dbReference>
<evidence type="ECO:0000259" key="10">
    <source>
        <dbReference type="PROSITE" id="PS50928"/>
    </source>
</evidence>
<keyword evidence="5 9" id="KW-0812">Transmembrane</keyword>
<feature type="transmembrane region" description="Helical" evidence="9">
    <location>
        <begin position="262"/>
        <end position="284"/>
    </location>
</feature>
<comment type="similarity">
    <text evidence="8">Belongs to the binding-protein-dependent transport system permease family. OppBC subfamily.</text>
</comment>
<evidence type="ECO:0000313" key="12">
    <source>
        <dbReference type="Proteomes" id="UP000199626"/>
    </source>
</evidence>
<keyword evidence="7 9" id="KW-0472">Membrane</keyword>
<name>A0A1G6AAQ9_9GAMM</name>
<dbReference type="InterPro" id="IPR025966">
    <property type="entry name" value="OppC_N"/>
</dbReference>
<feature type="transmembrane region" description="Helical" evidence="9">
    <location>
        <begin position="32"/>
        <end position="51"/>
    </location>
</feature>
<feature type="transmembrane region" description="Helical" evidence="9">
    <location>
        <begin position="100"/>
        <end position="123"/>
    </location>
</feature>
<keyword evidence="3" id="KW-1003">Cell membrane</keyword>
<feature type="transmembrane region" description="Helical" evidence="9">
    <location>
        <begin position="135"/>
        <end position="155"/>
    </location>
</feature>
<dbReference type="GO" id="GO:0055085">
    <property type="term" value="P:transmembrane transport"/>
    <property type="evidence" value="ECO:0007669"/>
    <property type="project" value="InterPro"/>
</dbReference>
<dbReference type="InterPro" id="IPR035906">
    <property type="entry name" value="MetI-like_sf"/>
</dbReference>
<evidence type="ECO:0000256" key="6">
    <source>
        <dbReference type="ARBA" id="ARBA00022989"/>
    </source>
</evidence>
<keyword evidence="12" id="KW-1185">Reference proteome</keyword>
<proteinExistence type="inferred from homology"/>
<keyword evidence="4" id="KW-0997">Cell inner membrane</keyword>
<evidence type="ECO:0000256" key="8">
    <source>
        <dbReference type="ARBA" id="ARBA00024202"/>
    </source>
</evidence>
<evidence type="ECO:0000313" key="11">
    <source>
        <dbReference type="EMBL" id="SDB05545.1"/>
    </source>
</evidence>
<reference evidence="12" key="1">
    <citation type="submission" date="2016-10" db="EMBL/GenBank/DDBJ databases">
        <authorList>
            <person name="Varghese N."/>
            <person name="Submissions S."/>
        </authorList>
    </citation>
    <scope>NUCLEOTIDE SEQUENCE [LARGE SCALE GENOMIC DNA]</scope>
    <source>
        <strain evidence="12">CGMCC 1.10824</strain>
    </source>
</reference>
<dbReference type="InterPro" id="IPR050366">
    <property type="entry name" value="BP-dependent_transpt_permease"/>
</dbReference>
<gene>
    <name evidence="11" type="ORF">SAMN02927930_00247</name>
</gene>
<feature type="transmembrane region" description="Helical" evidence="9">
    <location>
        <begin position="216"/>
        <end position="242"/>
    </location>
</feature>
<dbReference type="Pfam" id="PF00528">
    <property type="entry name" value="BPD_transp_1"/>
    <property type="match status" value="1"/>
</dbReference>
<evidence type="ECO:0000256" key="1">
    <source>
        <dbReference type="ARBA" id="ARBA00004429"/>
    </source>
</evidence>
<feature type="transmembrane region" description="Helical" evidence="9">
    <location>
        <begin position="161"/>
        <end position="178"/>
    </location>
</feature>
<dbReference type="AlphaFoldDB" id="A0A1G6AAQ9"/>
<keyword evidence="2 9" id="KW-0813">Transport</keyword>
<evidence type="ECO:0000256" key="9">
    <source>
        <dbReference type="RuleBase" id="RU363032"/>
    </source>
</evidence>
<protein>
    <submittedName>
        <fullName evidence="11">Cationic peptide transport system permease protein</fullName>
    </submittedName>
</protein>
<evidence type="ECO:0000256" key="4">
    <source>
        <dbReference type="ARBA" id="ARBA00022519"/>
    </source>
</evidence>
<dbReference type="PROSITE" id="PS50928">
    <property type="entry name" value="ABC_TM1"/>
    <property type="match status" value="1"/>
</dbReference>
<dbReference type="Gene3D" id="1.10.3720.10">
    <property type="entry name" value="MetI-like"/>
    <property type="match status" value="1"/>
</dbReference>
<comment type="subcellular location">
    <subcellularLocation>
        <location evidence="1">Cell inner membrane</location>
        <topology evidence="1">Multi-pass membrane protein</topology>
    </subcellularLocation>
    <subcellularLocation>
        <location evidence="9">Cell membrane</location>
        <topology evidence="9">Multi-pass membrane protein</topology>
    </subcellularLocation>
</comment>
<dbReference type="PANTHER" id="PTHR43386">
    <property type="entry name" value="OLIGOPEPTIDE TRANSPORT SYSTEM PERMEASE PROTEIN APPC"/>
    <property type="match status" value="1"/>
</dbReference>
<evidence type="ECO:0000256" key="3">
    <source>
        <dbReference type="ARBA" id="ARBA00022475"/>
    </source>
</evidence>
<dbReference type="Proteomes" id="UP000199626">
    <property type="component" value="Unassembled WGS sequence"/>
</dbReference>
<keyword evidence="6 9" id="KW-1133">Transmembrane helix</keyword>
<dbReference type="GO" id="GO:0005886">
    <property type="term" value="C:plasma membrane"/>
    <property type="evidence" value="ECO:0007669"/>
    <property type="project" value="UniProtKB-SubCell"/>
</dbReference>
<dbReference type="RefSeq" id="WP_176754874.1">
    <property type="nucleotide sequence ID" value="NZ_FMXN01000001.1"/>
</dbReference>